<gene>
    <name evidence="7" type="ORF">HLB23_16025</name>
</gene>
<organism evidence="7 8">
    <name type="scientific">Nocardia uniformis</name>
    <dbReference type="NCBI Taxonomy" id="53432"/>
    <lineage>
        <taxon>Bacteria</taxon>
        <taxon>Bacillati</taxon>
        <taxon>Actinomycetota</taxon>
        <taxon>Actinomycetes</taxon>
        <taxon>Mycobacteriales</taxon>
        <taxon>Nocardiaceae</taxon>
        <taxon>Nocardia</taxon>
    </lineage>
</organism>
<evidence type="ECO:0000256" key="5">
    <source>
        <dbReference type="ARBA" id="ARBA00022683"/>
    </source>
</evidence>
<evidence type="ECO:0000256" key="2">
    <source>
        <dbReference type="ARBA" id="ARBA00004496"/>
    </source>
</evidence>
<dbReference type="InterPro" id="IPR000032">
    <property type="entry name" value="HPr-like"/>
</dbReference>
<dbReference type="Gene3D" id="3.30.1340.10">
    <property type="entry name" value="HPr-like"/>
    <property type="match status" value="1"/>
</dbReference>
<comment type="caution">
    <text evidence="7">The sequence shown here is derived from an EMBL/GenBank/DDBJ whole genome shotgun (WGS) entry which is preliminary data.</text>
</comment>
<dbReference type="PANTHER" id="PTHR33705">
    <property type="entry name" value="PHOSPHOCARRIER PROTEIN HPR"/>
    <property type="match status" value="1"/>
</dbReference>
<dbReference type="RefSeq" id="WP_067521041.1">
    <property type="nucleotide sequence ID" value="NZ_JABELX010000005.1"/>
</dbReference>
<protein>
    <recommendedName>
        <fullName evidence="3">Phosphocarrier protein HPr</fullName>
    </recommendedName>
</protein>
<dbReference type="SUPFAM" id="SSF55594">
    <property type="entry name" value="HPr-like"/>
    <property type="match status" value="1"/>
</dbReference>
<dbReference type="EMBL" id="JABELX010000005">
    <property type="protein sequence ID" value="NNH71352.1"/>
    <property type="molecule type" value="Genomic_DNA"/>
</dbReference>
<evidence type="ECO:0000256" key="3">
    <source>
        <dbReference type="ARBA" id="ARBA00020422"/>
    </source>
</evidence>
<dbReference type="PROSITE" id="PS00369">
    <property type="entry name" value="PTS_HPR_HIS"/>
    <property type="match status" value="1"/>
</dbReference>
<dbReference type="PRINTS" id="PR00107">
    <property type="entry name" value="PHOSPHOCPHPR"/>
</dbReference>
<dbReference type="CDD" id="cd00367">
    <property type="entry name" value="PTS-HPr_like"/>
    <property type="match status" value="1"/>
</dbReference>
<dbReference type="PANTHER" id="PTHR33705:SF2">
    <property type="entry name" value="PHOSPHOCARRIER PROTEIN NPR"/>
    <property type="match status" value="1"/>
</dbReference>
<dbReference type="PROSITE" id="PS51350">
    <property type="entry name" value="PTS_HPR_DOM"/>
    <property type="match status" value="1"/>
</dbReference>
<feature type="domain" description="HPr" evidence="6">
    <location>
        <begin position="1"/>
        <end position="85"/>
    </location>
</feature>
<sequence>MPQVTVIVGSAEGLHARPAAIIVEAVQAAGFPVTIAVSGGVPVNAGSALMLMTLGAAKGTEVIVSCDDQPTLDKIAELVANDLDA</sequence>
<dbReference type="GO" id="GO:0005737">
    <property type="term" value="C:cytoplasm"/>
    <property type="evidence" value="ECO:0007669"/>
    <property type="project" value="UniProtKB-SubCell"/>
</dbReference>
<dbReference type="InterPro" id="IPR035895">
    <property type="entry name" value="HPr-like_sf"/>
</dbReference>
<proteinExistence type="predicted"/>
<keyword evidence="8" id="KW-1185">Reference proteome</keyword>
<comment type="subcellular location">
    <subcellularLocation>
        <location evidence="2">Cytoplasm</location>
    </subcellularLocation>
</comment>
<dbReference type="Proteomes" id="UP000586827">
    <property type="component" value="Unassembled WGS sequence"/>
</dbReference>
<dbReference type="GO" id="GO:0009401">
    <property type="term" value="P:phosphoenolpyruvate-dependent sugar phosphotransferase system"/>
    <property type="evidence" value="ECO:0007669"/>
    <property type="project" value="UniProtKB-KW"/>
</dbReference>
<keyword evidence="5" id="KW-0598">Phosphotransferase system</keyword>
<evidence type="ECO:0000313" key="8">
    <source>
        <dbReference type="Proteomes" id="UP000586827"/>
    </source>
</evidence>
<keyword evidence="4" id="KW-0963">Cytoplasm</keyword>
<evidence type="ECO:0000256" key="1">
    <source>
        <dbReference type="ARBA" id="ARBA00003681"/>
    </source>
</evidence>
<dbReference type="InterPro" id="IPR001020">
    <property type="entry name" value="PTS_HPr_His_P_site"/>
</dbReference>
<dbReference type="Pfam" id="PF00381">
    <property type="entry name" value="PTS-HPr"/>
    <property type="match status" value="1"/>
</dbReference>
<accession>A0A849BXV1</accession>
<evidence type="ECO:0000259" key="6">
    <source>
        <dbReference type="PROSITE" id="PS51350"/>
    </source>
</evidence>
<comment type="function">
    <text evidence="1">General (non sugar-specific) component of the phosphoenolpyruvate-dependent sugar phosphotransferase system (sugar PTS). This major carbohydrate active-transport system catalyzes the phosphorylation of incoming sugar substrates concomitantly with their translocation across the cell membrane. The phosphoryl group from phosphoenolpyruvate (PEP) is transferred to the phosphoryl carrier protein HPr by enzyme I. Phospho-HPr then transfers it to the PTS EIIA domain.</text>
</comment>
<dbReference type="AlphaFoldDB" id="A0A849BXV1"/>
<reference evidence="7 8" key="1">
    <citation type="submission" date="2020-05" db="EMBL/GenBank/DDBJ databases">
        <title>MicrobeNet Type strains.</title>
        <authorList>
            <person name="Nicholson A.C."/>
        </authorList>
    </citation>
    <scope>NUCLEOTIDE SEQUENCE [LARGE SCALE GENOMIC DNA]</scope>
    <source>
        <strain evidence="7 8">JCM 3224</strain>
    </source>
</reference>
<name>A0A849BXV1_9NOCA</name>
<dbReference type="InterPro" id="IPR050399">
    <property type="entry name" value="HPr"/>
</dbReference>
<evidence type="ECO:0000256" key="4">
    <source>
        <dbReference type="ARBA" id="ARBA00022490"/>
    </source>
</evidence>
<dbReference type="NCBIfam" id="TIGR01003">
    <property type="entry name" value="PTS_HPr_family"/>
    <property type="match status" value="1"/>
</dbReference>
<evidence type="ECO:0000313" key="7">
    <source>
        <dbReference type="EMBL" id="NNH71352.1"/>
    </source>
</evidence>